<dbReference type="AlphaFoldDB" id="Q5LNY5"/>
<reference evidence="2 3" key="1">
    <citation type="journal article" date="2004" name="Nature">
        <title>Genome sequence of Silicibacter pomeroyi reveals adaptations to the marine environment.</title>
        <authorList>
            <person name="Moran M.A."/>
            <person name="Buchan A."/>
            <person name="Gonzalez J.M."/>
            <person name="Heidelberg J.F."/>
            <person name="Whitman W.B."/>
            <person name="Kiene R.P."/>
            <person name="Henriksen J.R."/>
            <person name="King G.M."/>
            <person name="Belas R."/>
            <person name="Fuqua C."/>
            <person name="Brinkac L."/>
            <person name="Lewis M."/>
            <person name="Johri S."/>
            <person name="Weaver B."/>
            <person name="Pai G."/>
            <person name="Eisen J.A."/>
            <person name="Rahe E."/>
            <person name="Sheldon W.M."/>
            <person name="Ye W."/>
            <person name="Miller T.R."/>
            <person name="Carlton J."/>
            <person name="Rasko D.A."/>
            <person name="Paulsen I.T."/>
            <person name="Ren Q."/>
            <person name="Daugherty S.C."/>
            <person name="Deboy R.T."/>
            <person name="Dodson R.J."/>
            <person name="Durkin A.S."/>
            <person name="Madupu R."/>
            <person name="Nelson W.C."/>
            <person name="Sullivan S.A."/>
            <person name="Rosovitz M.J."/>
            <person name="Haft D.H."/>
            <person name="Selengut J."/>
            <person name="Ward N."/>
        </authorList>
    </citation>
    <scope>NUCLEOTIDE SEQUENCE [LARGE SCALE GENOMIC DNA]</scope>
    <source>
        <strain evidence="3">ATCC 700808 / DSM 15171 / DSS-3</strain>
    </source>
</reference>
<proteinExistence type="predicted"/>
<evidence type="ECO:0000313" key="3">
    <source>
        <dbReference type="Proteomes" id="UP000001023"/>
    </source>
</evidence>
<dbReference type="PaxDb" id="246200-SPO3068"/>
<dbReference type="Proteomes" id="UP000001023">
    <property type="component" value="Chromosome"/>
</dbReference>
<reference evidence="2 3" key="2">
    <citation type="journal article" date="2014" name="Stand. Genomic Sci.">
        <title>An updated genome annotation for the model marine bacterium Ruegeria pomeroyi DSS-3.</title>
        <authorList>
            <person name="Rivers A.R."/>
            <person name="Smith C.B."/>
            <person name="Moran M.A."/>
        </authorList>
    </citation>
    <scope>GENOME REANNOTATION</scope>
    <source>
        <strain evidence="3">ATCC 700808 / DSM 15171 / DSS-3</strain>
    </source>
</reference>
<evidence type="ECO:0000313" key="2">
    <source>
        <dbReference type="EMBL" id="AAV96303.1"/>
    </source>
</evidence>
<dbReference type="KEGG" id="sil:SPO3068"/>
<dbReference type="STRING" id="246200.SPO3068"/>
<protein>
    <recommendedName>
        <fullName evidence="4">Zn-dependent hydrolase</fullName>
    </recommendedName>
</protein>
<name>Q5LNY5_RUEPO</name>
<dbReference type="SUPFAM" id="SSF56281">
    <property type="entry name" value="Metallo-hydrolase/oxidoreductase"/>
    <property type="match status" value="1"/>
</dbReference>
<dbReference type="eggNOG" id="COG2220">
    <property type="taxonomic scope" value="Bacteria"/>
</dbReference>
<dbReference type="Pfam" id="PF13483">
    <property type="entry name" value="Lactamase_B_3"/>
    <property type="match status" value="1"/>
</dbReference>
<sequence>MRPACATIGVMWRLLLALTVLAGSASAQERRPSHCIAIADAAPGIAYLHKAGWQDPVPDYSVRISYIAHASFLIQTPGGLNAVTDFTGFIGSADLIPDVVTMNHAHETHWTQFPDPAIPHVLQGWGPFGKGIEHHLDLGEMLIRNVSTDIRSVYGGVEERGNSIFVFEVEGMCIGHLGHLHHVPDDAQFAALGRLDVVMAAVDGGTTMPLPEMIAVLRRLKSSVIIPMHWFSGHSLDRFLAGVRNDFDIRRDGVSEIDISLRTLPDRPTVVVLEQRYLVDLD</sequence>
<dbReference type="InterPro" id="IPR036866">
    <property type="entry name" value="RibonucZ/Hydroxyglut_hydro"/>
</dbReference>
<organism evidence="2 3">
    <name type="scientific">Ruegeria pomeroyi (strain ATCC 700808 / DSM 15171 / DSS-3)</name>
    <name type="common">Silicibacter pomeroyi</name>
    <dbReference type="NCBI Taxonomy" id="246200"/>
    <lineage>
        <taxon>Bacteria</taxon>
        <taxon>Pseudomonadati</taxon>
        <taxon>Pseudomonadota</taxon>
        <taxon>Alphaproteobacteria</taxon>
        <taxon>Rhodobacterales</taxon>
        <taxon>Roseobacteraceae</taxon>
        <taxon>Ruegeria</taxon>
    </lineage>
</organism>
<evidence type="ECO:0000256" key="1">
    <source>
        <dbReference type="SAM" id="SignalP"/>
    </source>
</evidence>
<evidence type="ECO:0008006" key="4">
    <source>
        <dbReference type="Google" id="ProtNLM"/>
    </source>
</evidence>
<dbReference type="Gene3D" id="3.60.15.10">
    <property type="entry name" value="Ribonuclease Z/Hydroxyacylglutathione hydrolase-like"/>
    <property type="match status" value="1"/>
</dbReference>
<dbReference type="EMBL" id="CP000031">
    <property type="protein sequence ID" value="AAV96303.1"/>
    <property type="molecule type" value="Genomic_DNA"/>
</dbReference>
<dbReference type="HOGENOM" id="CLU_070010_1_0_5"/>
<keyword evidence="1" id="KW-0732">Signal</keyword>
<accession>Q5LNY5</accession>
<keyword evidence="3" id="KW-1185">Reference proteome</keyword>
<feature type="signal peptide" evidence="1">
    <location>
        <begin position="1"/>
        <end position="27"/>
    </location>
</feature>
<dbReference type="PANTHER" id="PTHR39189:SF1">
    <property type="entry name" value="UPF0173 METAL-DEPENDENT HYDROLASE YTKL"/>
    <property type="match status" value="1"/>
</dbReference>
<feature type="chain" id="PRO_5004258540" description="Zn-dependent hydrolase" evidence="1">
    <location>
        <begin position="28"/>
        <end position="282"/>
    </location>
</feature>
<gene>
    <name evidence="2" type="ordered locus">SPO3068</name>
</gene>
<dbReference type="PANTHER" id="PTHR39189">
    <property type="entry name" value="UPF0173 METAL-DEPENDENT HYDROLASE YTKL"/>
    <property type="match status" value="1"/>
</dbReference>